<sequence length="71" mass="8335">MAHHAHPIPGNIYREMEPVPEDTPKIQGYDFNQGVDYRALMKSYLTTGLQATRWALAIQEINKMIERRQHR</sequence>
<evidence type="ECO:0000313" key="1">
    <source>
        <dbReference type="EMBL" id="KAI4822573.1"/>
    </source>
</evidence>
<dbReference type="EMBL" id="CM043792">
    <property type="protein sequence ID" value="KAI4822573.1"/>
    <property type="molecule type" value="Genomic_DNA"/>
</dbReference>
<protein>
    <submittedName>
        <fullName evidence="1">Uncharacterized protein</fullName>
    </submittedName>
</protein>
<comment type="caution">
    <text evidence="1">The sequence shown here is derived from an EMBL/GenBank/DDBJ whole genome shotgun (WGS) entry which is preliminary data.</text>
</comment>
<dbReference type="Proteomes" id="UP001057452">
    <property type="component" value="Chromosome 8"/>
</dbReference>
<evidence type="ECO:0000313" key="2">
    <source>
        <dbReference type="Proteomes" id="UP001057452"/>
    </source>
</evidence>
<reference evidence="1" key="1">
    <citation type="submission" date="2022-05" db="EMBL/GenBank/DDBJ databases">
        <title>Chromosome-level genome of Chaenocephalus aceratus.</title>
        <authorList>
            <person name="Park H."/>
        </authorList>
    </citation>
    <scope>NUCLEOTIDE SEQUENCE</scope>
    <source>
        <strain evidence="1">KU_202001</strain>
    </source>
</reference>
<organism evidence="1 2">
    <name type="scientific">Chaenocephalus aceratus</name>
    <name type="common">Blackfin icefish</name>
    <name type="synonym">Chaenichthys aceratus</name>
    <dbReference type="NCBI Taxonomy" id="36190"/>
    <lineage>
        <taxon>Eukaryota</taxon>
        <taxon>Metazoa</taxon>
        <taxon>Chordata</taxon>
        <taxon>Craniata</taxon>
        <taxon>Vertebrata</taxon>
        <taxon>Euteleostomi</taxon>
        <taxon>Actinopterygii</taxon>
        <taxon>Neopterygii</taxon>
        <taxon>Teleostei</taxon>
        <taxon>Neoteleostei</taxon>
        <taxon>Acanthomorphata</taxon>
        <taxon>Eupercaria</taxon>
        <taxon>Perciformes</taxon>
        <taxon>Notothenioidei</taxon>
        <taxon>Channichthyidae</taxon>
        <taxon>Chaenocephalus</taxon>
    </lineage>
</organism>
<keyword evidence="2" id="KW-1185">Reference proteome</keyword>
<name>A0ACB9X8D4_CHAAC</name>
<proteinExistence type="predicted"/>
<accession>A0ACB9X8D4</accession>
<gene>
    <name evidence="1" type="ORF">KUCAC02_008110</name>
</gene>